<dbReference type="Proteomes" id="UP001165064">
    <property type="component" value="Unassembled WGS sequence"/>
</dbReference>
<dbReference type="EMBL" id="BSXS01000600">
    <property type="protein sequence ID" value="GME73136.1"/>
    <property type="molecule type" value="Genomic_DNA"/>
</dbReference>
<name>A0ACB5SU85_AMBMO</name>
<sequence>MLSSIFSHNRSKLEKPLALLTSLIGYHSDLDGILSFVIEDMVFDGIWYSDPAHFEQFAEFVLSNSIKIQLKGDLSNLNPPISPSLLKLFEHGCRKMDIGFPDTLRTTYNYDSKVINFATDLTYTV</sequence>
<proteinExistence type="predicted"/>
<evidence type="ECO:0000313" key="2">
    <source>
        <dbReference type="Proteomes" id="UP001165064"/>
    </source>
</evidence>
<protein>
    <submittedName>
        <fullName evidence="1">Unnamed protein product</fullName>
    </submittedName>
</protein>
<accession>A0ACB5SU85</accession>
<keyword evidence="2" id="KW-1185">Reference proteome</keyword>
<comment type="caution">
    <text evidence="1">The sequence shown here is derived from an EMBL/GenBank/DDBJ whole genome shotgun (WGS) entry which is preliminary data.</text>
</comment>
<gene>
    <name evidence="1" type="ORF">Amon02_000127500</name>
</gene>
<reference evidence="1" key="1">
    <citation type="submission" date="2023-04" db="EMBL/GenBank/DDBJ databases">
        <title>Ambrosiozyma monospora NBRC 10751.</title>
        <authorList>
            <person name="Ichikawa N."/>
            <person name="Sato H."/>
            <person name="Tonouchi N."/>
        </authorList>
    </citation>
    <scope>NUCLEOTIDE SEQUENCE</scope>
    <source>
        <strain evidence="1">NBRC 10751</strain>
    </source>
</reference>
<organism evidence="1 2">
    <name type="scientific">Ambrosiozyma monospora</name>
    <name type="common">Yeast</name>
    <name type="synonym">Endomycopsis monosporus</name>
    <dbReference type="NCBI Taxonomy" id="43982"/>
    <lineage>
        <taxon>Eukaryota</taxon>
        <taxon>Fungi</taxon>
        <taxon>Dikarya</taxon>
        <taxon>Ascomycota</taxon>
        <taxon>Saccharomycotina</taxon>
        <taxon>Pichiomycetes</taxon>
        <taxon>Pichiales</taxon>
        <taxon>Pichiaceae</taxon>
        <taxon>Ambrosiozyma</taxon>
    </lineage>
</organism>
<evidence type="ECO:0000313" key="1">
    <source>
        <dbReference type="EMBL" id="GME73136.1"/>
    </source>
</evidence>